<keyword evidence="6" id="KW-1185">Reference proteome</keyword>
<dbReference type="InterPro" id="IPR050179">
    <property type="entry name" value="Trans_hexapeptide_repeat"/>
</dbReference>
<evidence type="ECO:0000256" key="3">
    <source>
        <dbReference type="ARBA" id="ARBA00022737"/>
    </source>
</evidence>
<dbReference type="InterPro" id="IPR018357">
    <property type="entry name" value="Hexapep_transf_CS"/>
</dbReference>
<evidence type="ECO:0000256" key="1">
    <source>
        <dbReference type="ARBA" id="ARBA00007274"/>
    </source>
</evidence>
<evidence type="ECO:0000313" key="5">
    <source>
        <dbReference type="EMBL" id="SHM74042.1"/>
    </source>
</evidence>
<dbReference type="InterPro" id="IPR001451">
    <property type="entry name" value="Hexapep"/>
</dbReference>
<comment type="caution">
    <text evidence="5">The sequence shown here is derived from an EMBL/GenBank/DDBJ whole genome shotgun (WGS) entry which is preliminary data.</text>
</comment>
<dbReference type="SUPFAM" id="SSF51161">
    <property type="entry name" value="Trimeric LpxA-like enzymes"/>
    <property type="match status" value="1"/>
</dbReference>
<dbReference type="PANTHER" id="PTHR43300">
    <property type="entry name" value="ACETYLTRANSFERASE"/>
    <property type="match status" value="1"/>
</dbReference>
<keyword evidence="4" id="KW-0012">Acyltransferase</keyword>
<dbReference type="Pfam" id="PF00132">
    <property type="entry name" value="Hexapep"/>
    <property type="match status" value="1"/>
</dbReference>
<evidence type="ECO:0000256" key="4">
    <source>
        <dbReference type="ARBA" id="ARBA00023315"/>
    </source>
</evidence>
<proteinExistence type="inferred from homology"/>
<keyword evidence="3" id="KW-0677">Repeat</keyword>
<gene>
    <name evidence="5" type="ORF">SAMN05444387_3057</name>
</gene>
<protein>
    <submittedName>
        <fullName evidence="5">Acetyltransferase (Isoleucine patch superfamily)</fullName>
    </submittedName>
</protein>
<dbReference type="PANTHER" id="PTHR43300:SF11">
    <property type="entry name" value="ACETYLTRANSFERASE RV3034C-RELATED"/>
    <property type="match status" value="1"/>
</dbReference>
<dbReference type="EMBL" id="FRBX01000004">
    <property type="protein sequence ID" value="SHM74042.1"/>
    <property type="molecule type" value="Genomic_DNA"/>
</dbReference>
<dbReference type="PROSITE" id="PS00101">
    <property type="entry name" value="HEXAPEP_TRANSFERASES"/>
    <property type="match status" value="1"/>
</dbReference>
<organism evidence="5 6">
    <name type="scientific">Flavobacterium pectinovorum</name>
    <dbReference type="NCBI Taxonomy" id="29533"/>
    <lineage>
        <taxon>Bacteria</taxon>
        <taxon>Pseudomonadati</taxon>
        <taxon>Bacteroidota</taxon>
        <taxon>Flavobacteriia</taxon>
        <taxon>Flavobacteriales</taxon>
        <taxon>Flavobacteriaceae</taxon>
        <taxon>Flavobacterium</taxon>
    </lineage>
</organism>
<dbReference type="InterPro" id="IPR011004">
    <property type="entry name" value="Trimer_LpxA-like_sf"/>
</dbReference>
<name>A0ABY1J5F1_9FLAO</name>
<dbReference type="InterPro" id="IPR029044">
    <property type="entry name" value="Nucleotide-diphossugar_trans"/>
</dbReference>
<reference evidence="5 6" key="1">
    <citation type="submission" date="2016-11" db="EMBL/GenBank/DDBJ databases">
        <authorList>
            <person name="Varghese N."/>
            <person name="Submissions S."/>
        </authorList>
    </citation>
    <scope>NUCLEOTIDE SEQUENCE [LARGE SCALE GENOMIC DNA]</scope>
    <source>
        <strain evidence="5 6">DSM 6368</strain>
    </source>
</reference>
<evidence type="ECO:0000256" key="2">
    <source>
        <dbReference type="ARBA" id="ARBA00022679"/>
    </source>
</evidence>
<evidence type="ECO:0000313" key="6">
    <source>
        <dbReference type="Proteomes" id="UP000184216"/>
    </source>
</evidence>
<dbReference type="Proteomes" id="UP000184216">
    <property type="component" value="Unassembled WGS sequence"/>
</dbReference>
<dbReference type="Gene3D" id="2.160.10.10">
    <property type="entry name" value="Hexapeptide repeat proteins"/>
    <property type="match status" value="1"/>
</dbReference>
<dbReference type="CDD" id="cd03349">
    <property type="entry name" value="LbH_XAT"/>
    <property type="match status" value="1"/>
</dbReference>
<accession>A0ABY1J5F1</accession>
<dbReference type="Gene3D" id="3.90.550.10">
    <property type="entry name" value="Spore Coat Polysaccharide Biosynthesis Protein SpsA, Chain A"/>
    <property type="match status" value="1"/>
</dbReference>
<comment type="similarity">
    <text evidence="1">Belongs to the transferase hexapeptide repeat family.</text>
</comment>
<dbReference type="SUPFAM" id="SSF53448">
    <property type="entry name" value="Nucleotide-diphospho-sugar transferases"/>
    <property type="match status" value="1"/>
</dbReference>
<sequence>MLSPIVLFTYNRPDHTKQVLDALALNEEAKNSILYVFCDGAKNEETSDNLSKINEVRNLINNEDRFKEVIIKVQDKNKGLANSIIDGVTDIVNIHDKVIVLEDDIVTSNGFLKYMNEALTFYHNNEKVMHISGFMYPHEEKLPETFFFNVPLCWGWATWKRAWNYFDNDSLKLWQDLKYENKFKELDKFGGDYLSSQLAHNISGKLKTWFIKWHASVLLNNGYTLYPNKSLVDNIGFDNTGVHNKQTTQFQNLTLAEQINIGPIDFNENQDAERVVKMFYNKLLNPVSVQKNIKLKTRLKYKIRRLFFKIFPDIKKALDERIEATGIINNSYTGDHCKIYSKYRLFNSIIGSYTYVAENSIISNTIIGKFCSIGPNLICGWGIHPTNALSTHPMFYSTKKQNGTSLSEIDKIEETKNIIIGNDVFIGMNVTILDGVKIGDGAVIGAGAIVSKDIPAYAIAVGNPIRIIKYRFDDAKINQLLKIKWWDFAKEDLPLVEKYFFEVEEFINKMK</sequence>
<keyword evidence="2" id="KW-0808">Transferase</keyword>